<protein>
    <recommendedName>
        <fullName evidence="2">Interferon regulatory factor-3 domain-containing protein</fullName>
    </recommendedName>
</protein>
<dbReference type="SMART" id="SM01243">
    <property type="entry name" value="IRF-3"/>
    <property type="match status" value="1"/>
</dbReference>
<dbReference type="RefSeq" id="XP_011676935.2">
    <property type="nucleotide sequence ID" value="XM_011678633.2"/>
</dbReference>
<dbReference type="OrthoDB" id="9856880at2759"/>
<evidence type="ECO:0000313" key="4">
    <source>
        <dbReference type="Proteomes" id="UP000007110"/>
    </source>
</evidence>
<feature type="compositionally biased region" description="Low complexity" evidence="1">
    <location>
        <begin position="128"/>
        <end position="141"/>
    </location>
</feature>
<dbReference type="GO" id="GO:0003700">
    <property type="term" value="F:DNA-binding transcription factor activity"/>
    <property type="evidence" value="ECO:0007669"/>
    <property type="project" value="InterPro"/>
</dbReference>
<proteinExistence type="predicted"/>
<feature type="region of interest" description="Disordered" evidence="1">
    <location>
        <begin position="24"/>
        <end position="67"/>
    </location>
</feature>
<dbReference type="InterPro" id="IPR008984">
    <property type="entry name" value="SMAD_FHA_dom_sf"/>
</dbReference>
<reference evidence="4" key="1">
    <citation type="submission" date="2015-02" db="EMBL/GenBank/DDBJ databases">
        <title>Genome sequencing for Strongylocentrotus purpuratus.</title>
        <authorList>
            <person name="Murali S."/>
            <person name="Liu Y."/>
            <person name="Vee V."/>
            <person name="English A."/>
            <person name="Wang M."/>
            <person name="Skinner E."/>
            <person name="Han Y."/>
            <person name="Muzny D.M."/>
            <person name="Worley K.C."/>
            <person name="Gibbs R.A."/>
        </authorList>
    </citation>
    <scope>NUCLEOTIDE SEQUENCE</scope>
</reference>
<dbReference type="PANTHER" id="PTHR11949:SF52">
    <property type="entry name" value="INTERFERON REGULATORY FACTOR-3 DOMAIN-CONTAINING PROTEIN"/>
    <property type="match status" value="1"/>
</dbReference>
<dbReference type="Gene3D" id="2.60.200.10">
    <property type="match status" value="1"/>
</dbReference>
<feature type="region of interest" description="Disordered" evidence="1">
    <location>
        <begin position="97"/>
        <end position="141"/>
    </location>
</feature>
<feature type="compositionally biased region" description="Polar residues" evidence="1">
    <location>
        <begin position="115"/>
        <end position="127"/>
    </location>
</feature>
<accession>A0A7M7HNH3</accession>
<dbReference type="InterPro" id="IPR017855">
    <property type="entry name" value="SMAD-like_dom_sf"/>
</dbReference>
<dbReference type="OMA" id="MDIGDDI"/>
<feature type="domain" description="Interferon regulatory factor-3" evidence="2">
    <location>
        <begin position="155"/>
        <end position="341"/>
    </location>
</feature>
<dbReference type="PANTHER" id="PTHR11949">
    <property type="entry name" value="INTERFERON REGULATORY FACTOR"/>
    <property type="match status" value="1"/>
</dbReference>
<reference evidence="3" key="2">
    <citation type="submission" date="2021-01" db="UniProtKB">
        <authorList>
            <consortium name="EnsemblMetazoa"/>
        </authorList>
    </citation>
    <scope>IDENTIFICATION</scope>
</reference>
<dbReference type="Proteomes" id="UP000007110">
    <property type="component" value="Unassembled WGS sequence"/>
</dbReference>
<name>A0A7M7HNH3_STRPU</name>
<dbReference type="FunFam" id="2.60.200.10:FF:000024">
    <property type="entry name" value="Interferon regulatory factor like protein"/>
    <property type="match status" value="1"/>
</dbReference>
<organism evidence="3 4">
    <name type="scientific">Strongylocentrotus purpuratus</name>
    <name type="common">Purple sea urchin</name>
    <dbReference type="NCBI Taxonomy" id="7668"/>
    <lineage>
        <taxon>Eukaryota</taxon>
        <taxon>Metazoa</taxon>
        <taxon>Echinodermata</taxon>
        <taxon>Eleutherozoa</taxon>
        <taxon>Echinozoa</taxon>
        <taxon>Echinoidea</taxon>
        <taxon>Euechinoidea</taxon>
        <taxon>Echinacea</taxon>
        <taxon>Camarodonta</taxon>
        <taxon>Echinidea</taxon>
        <taxon>Strongylocentrotidae</taxon>
        <taxon>Strongylocentrotus</taxon>
    </lineage>
</organism>
<dbReference type="InParanoid" id="A0A7M7HNH3"/>
<dbReference type="Pfam" id="PF10401">
    <property type="entry name" value="IRF-3"/>
    <property type="match status" value="1"/>
</dbReference>
<dbReference type="SUPFAM" id="SSF49879">
    <property type="entry name" value="SMAD/FHA domain"/>
    <property type="match status" value="1"/>
</dbReference>
<evidence type="ECO:0000313" key="3">
    <source>
        <dbReference type="EnsemblMetazoa" id="XP_011676935"/>
    </source>
</evidence>
<sequence>MDAMEADSTKGAAFQLSPEYLALRSPSSDPMLSVMSPMAPQAHPVHVVSPDDDERIDSSLAESEPMRVNSEDVRVTLMADPNALRESLGSVELDGTRNASMQSNDHSQGHAASRMATQRQALPDSSQTLTSSGTSANGTTAKGEKYFTNYKMPEDHHFKVSFKFMSKLFLEKVVTKKGGCFLHYQPSDQPPIPVPAEVDRIQIAEQGGSLEEFLWVNEKQKLLTEKVLKSFHRGLEFYSREGNIYVKRLSDTKLFWQSTQQEPGIAKELNRNEETEVFNMDNFRETLTASVALRDFEKLRLPAIWFSFAQKWDRESSPITTKLVWARVDPTRACEMVEVVKPNVRSTESLESVHTGLFLFSNEASQSVPQ</sequence>
<dbReference type="AlphaFoldDB" id="A0A7M7HNH3"/>
<dbReference type="InterPro" id="IPR019471">
    <property type="entry name" value="Interferon_reg_factor-3"/>
</dbReference>
<dbReference type="KEGG" id="spu:100891398"/>
<dbReference type="GeneID" id="100891398"/>
<feature type="compositionally biased region" description="Polar residues" evidence="1">
    <location>
        <begin position="97"/>
        <end position="106"/>
    </location>
</feature>
<dbReference type="EnsemblMetazoa" id="XM_011678633">
    <property type="protein sequence ID" value="XP_011676935"/>
    <property type="gene ID" value="LOC100891398"/>
</dbReference>
<keyword evidence="4" id="KW-1185">Reference proteome</keyword>
<evidence type="ECO:0000259" key="2">
    <source>
        <dbReference type="SMART" id="SM01243"/>
    </source>
</evidence>
<evidence type="ECO:0000256" key="1">
    <source>
        <dbReference type="SAM" id="MobiDB-lite"/>
    </source>
</evidence>